<feature type="transmembrane region" description="Helical" evidence="14">
    <location>
        <begin position="20"/>
        <end position="40"/>
    </location>
</feature>
<feature type="coiled-coil region" evidence="16">
    <location>
        <begin position="109"/>
        <end position="140"/>
    </location>
</feature>
<keyword evidence="7 14" id="KW-0375">Hydrogen ion transport</keyword>
<keyword evidence="11 14" id="KW-0066">ATP synthesis</keyword>
<organism evidence="17 18">
    <name type="scientific">Rudaeicoccus suwonensis</name>
    <dbReference type="NCBI Taxonomy" id="657409"/>
    <lineage>
        <taxon>Bacteria</taxon>
        <taxon>Bacillati</taxon>
        <taxon>Actinomycetota</taxon>
        <taxon>Actinomycetes</taxon>
        <taxon>Micrococcales</taxon>
        <taxon>Dermacoccaceae</taxon>
        <taxon>Rudaeicoccus</taxon>
    </lineage>
</organism>
<dbReference type="NCBIfam" id="NF004412">
    <property type="entry name" value="PRK05759.1-3"/>
    <property type="match status" value="1"/>
</dbReference>
<dbReference type="GO" id="GO:0046933">
    <property type="term" value="F:proton-transporting ATP synthase activity, rotational mechanism"/>
    <property type="evidence" value="ECO:0007669"/>
    <property type="project" value="UniProtKB-UniRule"/>
</dbReference>
<evidence type="ECO:0000313" key="18">
    <source>
        <dbReference type="Proteomes" id="UP000318297"/>
    </source>
</evidence>
<evidence type="ECO:0000256" key="16">
    <source>
        <dbReference type="SAM" id="Coils"/>
    </source>
</evidence>
<evidence type="ECO:0000256" key="12">
    <source>
        <dbReference type="ARBA" id="ARBA00025198"/>
    </source>
</evidence>
<protein>
    <recommendedName>
        <fullName evidence="14">ATP synthase subunit b</fullName>
    </recommendedName>
    <alternativeName>
        <fullName evidence="14">ATP synthase F(0) sector subunit b</fullName>
    </alternativeName>
    <alternativeName>
        <fullName evidence="14">ATPase subunit I</fullName>
    </alternativeName>
    <alternativeName>
        <fullName evidence="14">F-type ATPase subunit b</fullName>
        <shortName evidence="14">F-ATPase subunit b</shortName>
    </alternativeName>
</protein>
<evidence type="ECO:0000256" key="7">
    <source>
        <dbReference type="ARBA" id="ARBA00022781"/>
    </source>
</evidence>
<keyword evidence="3 14" id="KW-0813">Transport</keyword>
<dbReference type="GO" id="GO:0045259">
    <property type="term" value="C:proton-transporting ATP synthase complex"/>
    <property type="evidence" value="ECO:0007669"/>
    <property type="project" value="UniProtKB-KW"/>
</dbReference>
<proteinExistence type="inferred from homology"/>
<dbReference type="PANTHER" id="PTHR33445:SF1">
    <property type="entry name" value="ATP SYNTHASE SUBUNIT B"/>
    <property type="match status" value="1"/>
</dbReference>
<keyword evidence="10 14" id="KW-0472">Membrane</keyword>
<evidence type="ECO:0000256" key="14">
    <source>
        <dbReference type="HAMAP-Rule" id="MF_01398"/>
    </source>
</evidence>
<keyword evidence="6 14" id="KW-0812">Transmembrane</keyword>
<evidence type="ECO:0000256" key="2">
    <source>
        <dbReference type="ARBA" id="ARBA00005513"/>
    </source>
</evidence>
<dbReference type="CDD" id="cd06503">
    <property type="entry name" value="ATP-synt_Fo_b"/>
    <property type="match status" value="1"/>
</dbReference>
<dbReference type="Proteomes" id="UP000318297">
    <property type="component" value="Unassembled WGS sequence"/>
</dbReference>
<comment type="function">
    <text evidence="14">Component of the F(0) channel, it forms part of the peripheral stalk, linking F(1) to F(0).</text>
</comment>
<evidence type="ECO:0000256" key="8">
    <source>
        <dbReference type="ARBA" id="ARBA00022989"/>
    </source>
</evidence>
<dbReference type="GO" id="GO:0046961">
    <property type="term" value="F:proton-transporting ATPase activity, rotational mechanism"/>
    <property type="evidence" value="ECO:0007669"/>
    <property type="project" value="TreeGrafter"/>
</dbReference>
<evidence type="ECO:0000256" key="6">
    <source>
        <dbReference type="ARBA" id="ARBA00022692"/>
    </source>
</evidence>
<evidence type="ECO:0000313" key="17">
    <source>
        <dbReference type="EMBL" id="TWE07976.1"/>
    </source>
</evidence>
<dbReference type="SUPFAM" id="SSF81573">
    <property type="entry name" value="F1F0 ATP synthase subunit B, membrane domain"/>
    <property type="match status" value="1"/>
</dbReference>
<evidence type="ECO:0000256" key="10">
    <source>
        <dbReference type="ARBA" id="ARBA00023136"/>
    </source>
</evidence>
<sequence>MIHQAVAASSTSNPLLPNGTLIAEFIAFIIILGVLWKWVLPPVSKAMTDRQNTIRNQFEELDEAKAAADAEREKYHSALTDAQTEAGQIRQKAREEGAQIVGESREVAKAESERIVETAHKQVEQERQQAEVQLRQHMGALSTELAGRIVGEALQDDDRQHAIVERFLVELESGNIKPEKVGSTSTEAGV</sequence>
<evidence type="ECO:0000256" key="1">
    <source>
        <dbReference type="ARBA" id="ARBA00004162"/>
    </source>
</evidence>
<dbReference type="EMBL" id="VIVQ01000004">
    <property type="protein sequence ID" value="TWE07976.1"/>
    <property type="molecule type" value="Genomic_DNA"/>
</dbReference>
<evidence type="ECO:0000256" key="11">
    <source>
        <dbReference type="ARBA" id="ARBA00023310"/>
    </source>
</evidence>
<comment type="similarity">
    <text evidence="2 14 15">Belongs to the ATPase B chain family.</text>
</comment>
<evidence type="ECO:0000256" key="15">
    <source>
        <dbReference type="RuleBase" id="RU003848"/>
    </source>
</evidence>
<reference evidence="17 18" key="1">
    <citation type="submission" date="2019-06" db="EMBL/GenBank/DDBJ databases">
        <title>Sequencing the genomes of 1000 actinobacteria strains.</title>
        <authorList>
            <person name="Klenk H.-P."/>
        </authorList>
    </citation>
    <scope>NUCLEOTIDE SEQUENCE [LARGE SCALE GENOMIC DNA]</scope>
    <source>
        <strain evidence="17 18">DSM 19560</strain>
    </source>
</reference>
<dbReference type="AlphaFoldDB" id="A0A561DXA5"/>
<name>A0A561DXA5_9MICO</name>
<dbReference type="GO" id="GO:0005886">
    <property type="term" value="C:plasma membrane"/>
    <property type="evidence" value="ECO:0007669"/>
    <property type="project" value="UniProtKB-SubCell"/>
</dbReference>
<dbReference type="NCBIfam" id="TIGR01144">
    <property type="entry name" value="ATP_synt_b"/>
    <property type="match status" value="1"/>
</dbReference>
<evidence type="ECO:0000256" key="4">
    <source>
        <dbReference type="ARBA" id="ARBA00022475"/>
    </source>
</evidence>
<dbReference type="PANTHER" id="PTHR33445">
    <property type="entry name" value="ATP SYNTHASE SUBUNIT B', CHLOROPLASTIC"/>
    <property type="match status" value="1"/>
</dbReference>
<evidence type="ECO:0000256" key="9">
    <source>
        <dbReference type="ARBA" id="ARBA00023065"/>
    </source>
</evidence>
<gene>
    <name evidence="14" type="primary">atpF</name>
    <name evidence="17" type="ORF">BKA23_3343</name>
</gene>
<dbReference type="InterPro" id="IPR050059">
    <property type="entry name" value="ATP_synthase_B_chain"/>
</dbReference>
<evidence type="ECO:0000256" key="3">
    <source>
        <dbReference type="ARBA" id="ARBA00022448"/>
    </source>
</evidence>
<dbReference type="Pfam" id="PF00430">
    <property type="entry name" value="ATP-synt_B"/>
    <property type="match status" value="1"/>
</dbReference>
<keyword evidence="4 14" id="KW-1003">Cell membrane</keyword>
<dbReference type="Gene3D" id="1.20.5.620">
    <property type="entry name" value="F1F0 ATP synthase subunit B, membrane domain"/>
    <property type="match status" value="1"/>
</dbReference>
<keyword evidence="5 14" id="KW-0138">CF(0)</keyword>
<dbReference type="HAMAP" id="MF_01398">
    <property type="entry name" value="ATP_synth_b_bprime"/>
    <property type="match status" value="1"/>
</dbReference>
<comment type="caution">
    <text evidence="17">The sequence shown here is derived from an EMBL/GenBank/DDBJ whole genome shotgun (WGS) entry which is preliminary data.</text>
</comment>
<dbReference type="InterPro" id="IPR002146">
    <property type="entry name" value="ATP_synth_b/b'su_bac/chlpt"/>
</dbReference>
<keyword evidence="16" id="KW-0175">Coiled coil</keyword>
<keyword evidence="18" id="KW-1185">Reference proteome</keyword>
<comment type="subunit">
    <text evidence="13 14">F-type ATPases have 2 components, F(1) - the catalytic core - and F(0) - the membrane proton channel. F(1) has five subunits: alpha(3), beta(3), gamma(1), delta(1), epsilon(1). F(0) has three main subunits: a(1), b(2) and c(10-14). The alpha and beta chains form an alternating ring which encloses part of the gamma chain. F(1) is attached to F(0) by a central stalk formed by the gamma and epsilon chains, while a peripheral stalk is formed by the delta and b chains.</text>
</comment>
<keyword evidence="8 14" id="KW-1133">Transmembrane helix</keyword>
<keyword evidence="9 14" id="KW-0406">Ion transport</keyword>
<accession>A0A561DXA5</accession>
<dbReference type="InterPro" id="IPR005864">
    <property type="entry name" value="ATP_synth_F0_bsu_bac"/>
</dbReference>
<evidence type="ECO:0000256" key="13">
    <source>
        <dbReference type="ARBA" id="ARBA00025830"/>
    </source>
</evidence>
<comment type="function">
    <text evidence="12 14">F(1)F(0) ATP synthase produces ATP from ADP in the presence of a proton or sodium gradient. F-type ATPases consist of two structural domains, F(1) containing the extramembraneous catalytic core and F(0) containing the membrane proton channel, linked together by a central stalk and a peripheral stalk. During catalysis, ATP synthesis in the catalytic domain of F(1) is coupled via a rotary mechanism of the central stalk subunits to proton translocation.</text>
</comment>
<comment type="subcellular location">
    <subcellularLocation>
        <location evidence="1 14">Cell membrane</location>
        <topology evidence="1 14">Single-pass membrane protein</topology>
    </subcellularLocation>
</comment>
<dbReference type="InterPro" id="IPR028987">
    <property type="entry name" value="ATP_synth_B-like_membr_sf"/>
</dbReference>
<evidence type="ECO:0000256" key="5">
    <source>
        <dbReference type="ARBA" id="ARBA00022547"/>
    </source>
</evidence>
<dbReference type="RefSeq" id="WP_211841774.1">
    <property type="nucleotide sequence ID" value="NZ_VIVQ01000004.1"/>
</dbReference>